<feature type="compositionally biased region" description="Basic and acidic residues" evidence="1">
    <location>
        <begin position="85"/>
        <end position="94"/>
    </location>
</feature>
<accession>A0A1H0VK03</accession>
<gene>
    <name evidence="4" type="ORF">SAMN04489708_12673</name>
</gene>
<feature type="region of interest" description="Disordered" evidence="1">
    <location>
        <begin position="31"/>
        <end position="96"/>
    </location>
</feature>
<dbReference type="OrthoDB" id="8914005at2"/>
<feature type="compositionally biased region" description="Low complexity" evidence="1">
    <location>
        <begin position="31"/>
        <end position="42"/>
    </location>
</feature>
<feature type="compositionally biased region" description="Low complexity" evidence="1">
    <location>
        <begin position="69"/>
        <end position="84"/>
    </location>
</feature>
<dbReference type="Proteomes" id="UP000199317">
    <property type="component" value="Unassembled WGS sequence"/>
</dbReference>
<dbReference type="PROSITE" id="PS50222">
    <property type="entry name" value="EF_HAND_2"/>
    <property type="match status" value="1"/>
</dbReference>
<dbReference type="RefSeq" id="WP_092837452.1">
    <property type="nucleotide sequence ID" value="NZ_CP028290.1"/>
</dbReference>
<keyword evidence="2" id="KW-0732">Signal</keyword>
<dbReference type="InterPro" id="IPR011992">
    <property type="entry name" value="EF-hand-dom_pair"/>
</dbReference>
<evidence type="ECO:0000259" key="3">
    <source>
        <dbReference type="PROSITE" id="PS50222"/>
    </source>
</evidence>
<dbReference type="AlphaFoldDB" id="A0A1H0VK03"/>
<dbReference type="Gene3D" id="1.10.238.10">
    <property type="entry name" value="EF-hand"/>
    <property type="match status" value="1"/>
</dbReference>
<dbReference type="EMBL" id="FNJL01000026">
    <property type="protein sequence ID" value="SDP78654.1"/>
    <property type="molecule type" value="Genomic_DNA"/>
</dbReference>
<dbReference type="GO" id="GO:0005509">
    <property type="term" value="F:calcium ion binding"/>
    <property type="evidence" value="ECO:0007669"/>
    <property type="project" value="InterPro"/>
</dbReference>
<reference evidence="5" key="1">
    <citation type="submission" date="2016-10" db="EMBL/GenBank/DDBJ databases">
        <authorList>
            <person name="Varghese N."/>
            <person name="Submissions S."/>
        </authorList>
    </citation>
    <scope>NUCLEOTIDE SEQUENCE [LARGE SCALE GENOMIC DNA]</scope>
    <source>
        <strain evidence="5">DSM 17101</strain>
    </source>
</reference>
<feature type="domain" description="EF-hand" evidence="3">
    <location>
        <begin position="101"/>
        <end position="132"/>
    </location>
</feature>
<dbReference type="InterPro" id="IPR018247">
    <property type="entry name" value="EF_Hand_1_Ca_BS"/>
</dbReference>
<dbReference type="SUPFAM" id="SSF47473">
    <property type="entry name" value="EF-hand"/>
    <property type="match status" value="1"/>
</dbReference>
<dbReference type="Pfam" id="PF13202">
    <property type="entry name" value="EF-hand_5"/>
    <property type="match status" value="2"/>
</dbReference>
<dbReference type="CDD" id="cd00051">
    <property type="entry name" value="EFh"/>
    <property type="match status" value="1"/>
</dbReference>
<sequence>MPATQQRRPTLSFDARSVMLFAAIAVGSAAAHAQTSSATPSAGTRSTPSHSGATEMGAQGLSAAGSNRATFGGTPPTTAASASFDRADADKDGKLSAQEAARLPAISQHFKELDTNHDGVLSRTEFEAGAKS</sequence>
<dbReference type="InterPro" id="IPR002048">
    <property type="entry name" value="EF_hand_dom"/>
</dbReference>
<keyword evidence="5" id="KW-1185">Reference proteome</keyword>
<protein>
    <submittedName>
        <fullName evidence="4">EF hand</fullName>
    </submittedName>
</protein>
<evidence type="ECO:0000313" key="5">
    <source>
        <dbReference type="Proteomes" id="UP000199317"/>
    </source>
</evidence>
<evidence type="ECO:0000256" key="1">
    <source>
        <dbReference type="SAM" id="MobiDB-lite"/>
    </source>
</evidence>
<dbReference type="PROSITE" id="PS00018">
    <property type="entry name" value="EF_HAND_1"/>
    <property type="match status" value="1"/>
</dbReference>
<feature type="chain" id="PRO_5011535590" evidence="2">
    <location>
        <begin position="34"/>
        <end position="132"/>
    </location>
</feature>
<evidence type="ECO:0000313" key="4">
    <source>
        <dbReference type="EMBL" id="SDP78654.1"/>
    </source>
</evidence>
<feature type="compositionally biased region" description="Polar residues" evidence="1">
    <location>
        <begin position="43"/>
        <end position="52"/>
    </location>
</feature>
<evidence type="ECO:0000256" key="2">
    <source>
        <dbReference type="SAM" id="SignalP"/>
    </source>
</evidence>
<feature type="signal peptide" evidence="2">
    <location>
        <begin position="1"/>
        <end position="33"/>
    </location>
</feature>
<name>A0A1H0VK03_9BURK</name>
<proteinExistence type="predicted"/>
<organism evidence="4 5">
    <name type="scientific">Paracidovorax cattleyae</name>
    <dbReference type="NCBI Taxonomy" id="80868"/>
    <lineage>
        <taxon>Bacteria</taxon>
        <taxon>Pseudomonadati</taxon>
        <taxon>Pseudomonadota</taxon>
        <taxon>Betaproteobacteria</taxon>
        <taxon>Burkholderiales</taxon>
        <taxon>Comamonadaceae</taxon>
        <taxon>Paracidovorax</taxon>
    </lineage>
</organism>